<dbReference type="EMBL" id="QSBY01000003">
    <property type="protein sequence ID" value="RHW73752.1"/>
    <property type="molecule type" value="Genomic_DNA"/>
</dbReference>
<reference evidence="3 6" key="1">
    <citation type="submission" date="2018-09" db="EMBL/GenBank/DDBJ databases">
        <title>whole genome sequence of T. equiperdum IVM-t1 strain.</title>
        <authorList>
            <person name="Suganuma K."/>
        </authorList>
    </citation>
    <scope>NUCLEOTIDE SEQUENCE [LARGE SCALE GENOMIC DNA]</scope>
    <source>
        <strain evidence="3 6">IVM-t1</strain>
    </source>
</reference>
<evidence type="ECO:0000313" key="5">
    <source>
        <dbReference type="EMBL" id="RHW73905.1"/>
    </source>
</evidence>
<protein>
    <submittedName>
        <fullName evidence="3">Uncharacterized protein</fullName>
    </submittedName>
</protein>
<feature type="transmembrane region" description="Helical" evidence="1">
    <location>
        <begin position="225"/>
        <end position="250"/>
    </location>
</feature>
<organism evidence="3 6">
    <name type="scientific">Trypanosoma brucei equiperdum</name>
    <dbReference type="NCBI Taxonomy" id="630700"/>
    <lineage>
        <taxon>Eukaryota</taxon>
        <taxon>Discoba</taxon>
        <taxon>Euglenozoa</taxon>
        <taxon>Kinetoplastea</taxon>
        <taxon>Metakinetoplastina</taxon>
        <taxon>Trypanosomatida</taxon>
        <taxon>Trypanosomatidae</taxon>
        <taxon>Trypanosoma</taxon>
    </lineage>
</organism>
<evidence type="ECO:0000313" key="2">
    <source>
        <dbReference type="EMBL" id="RHW73394.1"/>
    </source>
</evidence>
<comment type="caution">
    <text evidence="3">The sequence shown here is derived from an EMBL/GenBank/DDBJ whole genome shotgun (WGS) entry which is preliminary data.</text>
</comment>
<dbReference type="Proteomes" id="UP000266743">
    <property type="component" value="Chromosome 3"/>
</dbReference>
<dbReference type="EMBL" id="QSBY01000003">
    <property type="protein sequence ID" value="RHW73451.1"/>
    <property type="molecule type" value="Genomic_DNA"/>
</dbReference>
<evidence type="ECO:0000313" key="3">
    <source>
        <dbReference type="EMBL" id="RHW73451.1"/>
    </source>
</evidence>
<accession>A0A3L6LD06</accession>
<evidence type="ECO:0000256" key="1">
    <source>
        <dbReference type="SAM" id="Phobius"/>
    </source>
</evidence>
<feature type="transmembrane region" description="Helical" evidence="1">
    <location>
        <begin position="12"/>
        <end position="30"/>
    </location>
</feature>
<proteinExistence type="predicted"/>
<sequence length="271" mass="31224">MPKVPIPMCSGWVLKSVMLLLLVLITIKSVPEVVAAAQDKSVSLGSREEQIAFWEGEIEKLRSKSLIEAERRYGNAKHELEEAKKNSGWFFVSEVDRARIKRLDEAYRERLAELSVLNKQEEMLLAKLKPLYGIVSQRFMQEQRDTIAQTLRTLQDMSYDQAWYNSLFNIREAESFTDLIIGFAIEWLSTYIFMYPFASLYYAFWSAPWSIYAYSSGPFDIVVGAFAWVASVTFMLLPYLALIGGGYYLTRSRGIHISDMLRSFGARRRRG</sequence>
<keyword evidence="1" id="KW-1133">Transmembrane helix</keyword>
<dbReference type="EMBL" id="QSBY01000003">
    <property type="protein sequence ID" value="RHW73394.1"/>
    <property type="molecule type" value="Genomic_DNA"/>
</dbReference>
<gene>
    <name evidence="4" type="ORF">DPX39_030053600</name>
    <name evidence="5" type="ORF">DPX39_030058600</name>
    <name evidence="3" type="ORF">DPX39_030063600</name>
    <name evidence="2" type="ORF">DPX39_030068600</name>
</gene>
<keyword evidence="1" id="KW-0472">Membrane</keyword>
<evidence type="ECO:0000313" key="6">
    <source>
        <dbReference type="Proteomes" id="UP000266743"/>
    </source>
</evidence>
<dbReference type="AlphaFoldDB" id="A0A3L6LD06"/>
<name>A0A3L6LD06_9TRYP</name>
<keyword evidence="1" id="KW-0812">Transmembrane</keyword>
<feature type="transmembrane region" description="Helical" evidence="1">
    <location>
        <begin position="179"/>
        <end position="205"/>
    </location>
</feature>
<dbReference type="EMBL" id="QSBY01000003">
    <property type="protein sequence ID" value="RHW73905.1"/>
    <property type="molecule type" value="Genomic_DNA"/>
</dbReference>
<evidence type="ECO:0000313" key="4">
    <source>
        <dbReference type="EMBL" id="RHW73752.1"/>
    </source>
</evidence>